<organism evidence="2 3">
    <name type="scientific">Paspalum notatum var. saurae</name>
    <dbReference type="NCBI Taxonomy" id="547442"/>
    <lineage>
        <taxon>Eukaryota</taxon>
        <taxon>Viridiplantae</taxon>
        <taxon>Streptophyta</taxon>
        <taxon>Embryophyta</taxon>
        <taxon>Tracheophyta</taxon>
        <taxon>Spermatophyta</taxon>
        <taxon>Magnoliopsida</taxon>
        <taxon>Liliopsida</taxon>
        <taxon>Poales</taxon>
        <taxon>Poaceae</taxon>
        <taxon>PACMAD clade</taxon>
        <taxon>Panicoideae</taxon>
        <taxon>Andropogonodae</taxon>
        <taxon>Paspaleae</taxon>
        <taxon>Paspalinae</taxon>
        <taxon>Paspalum</taxon>
    </lineage>
</organism>
<sequence>PRVQGATNTGETKVLKKTDDRLYPEQEDGGSPIKSVLASRGTDDSLDNRVGGGSTGGLGAIRLVISSEDYLSIIFLPRDVLISLPLYLKMY</sequence>
<evidence type="ECO:0000313" key="2">
    <source>
        <dbReference type="EMBL" id="WVZ89538.1"/>
    </source>
</evidence>
<feature type="region of interest" description="Disordered" evidence="1">
    <location>
        <begin position="1"/>
        <end position="51"/>
    </location>
</feature>
<evidence type="ECO:0000313" key="3">
    <source>
        <dbReference type="Proteomes" id="UP001341281"/>
    </source>
</evidence>
<name>A0AAQ3UC42_PASNO</name>
<gene>
    <name evidence="2" type="ORF">U9M48_035922</name>
</gene>
<reference evidence="2 3" key="1">
    <citation type="submission" date="2024-02" db="EMBL/GenBank/DDBJ databases">
        <title>High-quality chromosome-scale genome assembly of Pensacola bahiagrass (Paspalum notatum Flugge var. saurae).</title>
        <authorList>
            <person name="Vega J.M."/>
            <person name="Podio M."/>
            <person name="Orjuela J."/>
            <person name="Siena L.A."/>
            <person name="Pessino S.C."/>
            <person name="Combes M.C."/>
            <person name="Mariac C."/>
            <person name="Albertini E."/>
            <person name="Pupilli F."/>
            <person name="Ortiz J.P.A."/>
            <person name="Leblanc O."/>
        </authorList>
    </citation>
    <scope>NUCLEOTIDE SEQUENCE [LARGE SCALE GENOMIC DNA]</scope>
    <source>
        <strain evidence="2">R1</strain>
        <tissue evidence="2">Leaf</tissue>
    </source>
</reference>
<dbReference type="Proteomes" id="UP001341281">
    <property type="component" value="Chromosome 08"/>
</dbReference>
<feature type="compositionally biased region" description="Basic and acidic residues" evidence="1">
    <location>
        <begin position="13"/>
        <end position="24"/>
    </location>
</feature>
<accession>A0AAQ3UC42</accession>
<dbReference type="AlphaFoldDB" id="A0AAQ3UC42"/>
<feature type="non-terminal residue" evidence="2">
    <location>
        <position position="91"/>
    </location>
</feature>
<protein>
    <submittedName>
        <fullName evidence="2">Uncharacterized protein</fullName>
    </submittedName>
</protein>
<evidence type="ECO:0000256" key="1">
    <source>
        <dbReference type="SAM" id="MobiDB-lite"/>
    </source>
</evidence>
<proteinExistence type="predicted"/>
<feature type="compositionally biased region" description="Polar residues" evidence="1">
    <location>
        <begin position="1"/>
        <end position="11"/>
    </location>
</feature>
<keyword evidence="3" id="KW-1185">Reference proteome</keyword>
<dbReference type="EMBL" id="CP144752">
    <property type="protein sequence ID" value="WVZ89538.1"/>
    <property type="molecule type" value="Genomic_DNA"/>
</dbReference>